<evidence type="ECO:0000256" key="1">
    <source>
        <dbReference type="ARBA" id="ARBA00022741"/>
    </source>
</evidence>
<dbReference type="InterPro" id="IPR011856">
    <property type="entry name" value="tRNA_endonuc-like_dom_sf"/>
</dbReference>
<dbReference type="GO" id="GO:0003676">
    <property type="term" value="F:nucleic acid binding"/>
    <property type="evidence" value="ECO:0007669"/>
    <property type="project" value="InterPro"/>
</dbReference>
<protein>
    <recommendedName>
        <fullName evidence="4">ATP-cone domain-containing protein</fullName>
    </recommendedName>
</protein>
<feature type="non-terminal residue" evidence="5">
    <location>
        <position position="236"/>
    </location>
</feature>
<feature type="domain" description="ATP-cone" evidence="4">
    <location>
        <begin position="4"/>
        <end position="85"/>
    </location>
</feature>
<proteinExistence type="predicted"/>
<reference evidence="5 6" key="1">
    <citation type="journal article" date="2016" name="Nat. Commun.">
        <title>Thousands of microbial genomes shed light on interconnected biogeochemical processes in an aquifer system.</title>
        <authorList>
            <person name="Anantharaman K."/>
            <person name="Brown C.T."/>
            <person name="Hug L.A."/>
            <person name="Sharon I."/>
            <person name="Castelle C.J."/>
            <person name="Probst A.J."/>
            <person name="Thomas B.C."/>
            <person name="Singh A."/>
            <person name="Wilkins M.J."/>
            <person name="Karaoz U."/>
            <person name="Brodie E.L."/>
            <person name="Williams K.H."/>
            <person name="Hubbard S.S."/>
            <person name="Banfield J.F."/>
        </authorList>
    </citation>
    <scope>NUCLEOTIDE SEQUENCE [LARGE SCALE GENOMIC DNA]</scope>
</reference>
<dbReference type="STRING" id="1797542.A3J59_01790"/>
<keyword evidence="1 3" id="KW-0547">Nucleotide-binding</keyword>
<dbReference type="Proteomes" id="UP000177310">
    <property type="component" value="Unassembled WGS sequence"/>
</dbReference>
<evidence type="ECO:0000256" key="3">
    <source>
        <dbReference type="PROSITE-ProRule" id="PRU00492"/>
    </source>
</evidence>
<gene>
    <name evidence="5" type="ORF">A3J59_01790</name>
</gene>
<dbReference type="SUPFAM" id="SSF52980">
    <property type="entry name" value="Restriction endonuclease-like"/>
    <property type="match status" value="1"/>
</dbReference>
<sequence length="236" mass="26213">MAELFITKQSGEGERFDVTKLKRSLLASGASVADVTAVLKQLTALVKPGVSTAELYRRAFQLLRSIGKSYAARYSLSRAIMQLGPSGFPFEQYVAAVLEVAGYQTCTNQIFQGKCLTHEVDVVAEKPAENIHAIIEVKFHNRPGNKTGSKDILYTHARFLDINQEWVVKRARGAKPQGGELQSWLFTNTKVTTDVIQYARCAGLRITSWDYPADASFKKMIDTHLLYPITVLLGLN</sequence>
<dbReference type="Gene3D" id="3.40.1350.10">
    <property type="match status" value="1"/>
</dbReference>
<comment type="caution">
    <text evidence="5">The sequence shown here is derived from an EMBL/GenBank/DDBJ whole genome shotgun (WGS) entry which is preliminary data.</text>
</comment>
<dbReference type="PROSITE" id="PS51161">
    <property type="entry name" value="ATP_CONE"/>
    <property type="match status" value="1"/>
</dbReference>
<evidence type="ECO:0000313" key="6">
    <source>
        <dbReference type="Proteomes" id="UP000177310"/>
    </source>
</evidence>
<dbReference type="GO" id="GO:0005524">
    <property type="term" value="F:ATP binding"/>
    <property type="evidence" value="ECO:0007669"/>
    <property type="project" value="UniProtKB-UniRule"/>
</dbReference>
<dbReference type="AlphaFoldDB" id="A0A1G1YJC4"/>
<evidence type="ECO:0000256" key="2">
    <source>
        <dbReference type="ARBA" id="ARBA00022840"/>
    </source>
</evidence>
<dbReference type="EMBL" id="MHIL01000014">
    <property type="protein sequence ID" value="OGY51800.1"/>
    <property type="molecule type" value="Genomic_DNA"/>
</dbReference>
<dbReference type="InterPro" id="IPR005144">
    <property type="entry name" value="ATP-cone_dom"/>
</dbReference>
<keyword evidence="2 3" id="KW-0067">ATP-binding</keyword>
<dbReference type="InterPro" id="IPR011335">
    <property type="entry name" value="Restrct_endonuc-II-like"/>
</dbReference>
<name>A0A1G1YJC4_9BACT</name>
<evidence type="ECO:0000313" key="5">
    <source>
        <dbReference type="EMBL" id="OGY51800.1"/>
    </source>
</evidence>
<accession>A0A1G1YJC4</accession>
<evidence type="ECO:0000259" key="4">
    <source>
        <dbReference type="PROSITE" id="PS51161"/>
    </source>
</evidence>
<organism evidence="5 6">
    <name type="scientific">Candidatus Buchananbacteria bacterium RIFCSPHIGHO2_02_FULL_56_16</name>
    <dbReference type="NCBI Taxonomy" id="1797542"/>
    <lineage>
        <taxon>Bacteria</taxon>
        <taxon>Candidatus Buchananiibacteriota</taxon>
    </lineage>
</organism>